<dbReference type="GO" id="GO:0000978">
    <property type="term" value="F:RNA polymerase II cis-regulatory region sequence-specific DNA binding"/>
    <property type="evidence" value="ECO:0007669"/>
    <property type="project" value="TreeGrafter"/>
</dbReference>
<evidence type="ECO:0000259" key="7">
    <source>
        <dbReference type="PROSITE" id="PS50048"/>
    </source>
</evidence>
<dbReference type="GO" id="GO:0000435">
    <property type="term" value="P:positive regulation of transcription from RNA polymerase II promoter by galactose"/>
    <property type="evidence" value="ECO:0007669"/>
    <property type="project" value="TreeGrafter"/>
</dbReference>
<dbReference type="Gene3D" id="4.10.240.10">
    <property type="entry name" value="Zn(2)-C6 fungal-type DNA-binding domain"/>
    <property type="match status" value="1"/>
</dbReference>
<evidence type="ECO:0000256" key="6">
    <source>
        <dbReference type="SAM" id="MobiDB-lite"/>
    </source>
</evidence>
<dbReference type="PANTHER" id="PTHR47424:SF3">
    <property type="entry name" value="REGULATORY PROTEIN GAL4"/>
    <property type="match status" value="1"/>
</dbReference>
<gene>
    <name evidence="8" type="ORF">QBC33DRAFT_614676</name>
</gene>
<dbReference type="InterPro" id="IPR036864">
    <property type="entry name" value="Zn2-C6_fun-type_DNA-bd_sf"/>
</dbReference>
<evidence type="ECO:0000313" key="8">
    <source>
        <dbReference type="EMBL" id="KAK1761783.1"/>
    </source>
</evidence>
<dbReference type="SMART" id="SM00906">
    <property type="entry name" value="Fungal_trans"/>
    <property type="match status" value="1"/>
</dbReference>
<evidence type="ECO:0000256" key="5">
    <source>
        <dbReference type="ARBA" id="ARBA00023242"/>
    </source>
</evidence>
<dbReference type="InterPro" id="IPR051127">
    <property type="entry name" value="Fungal_SecMet_Regulators"/>
</dbReference>
<evidence type="ECO:0000313" key="9">
    <source>
        <dbReference type="Proteomes" id="UP001244011"/>
    </source>
</evidence>
<sequence length="693" mass="77029">MTDGSSKVSKKPRSNRTAMSCDRCKSRKTKCNKPTDGPCDYCRRIDEQCSFDITKRRQKPYYFVSEEEYRLLYQICKQFLPGQDLSVPSLRRLASQSGEATSQTITPTPAAAPDAAADDYSEGVRDSGSVSAEREDVPLPEIVNLHQDLGCLLRDARGEHRYMGAESGITFNTAVRSWLLNSASRANKDIIPPMVKVVHPVAKFQPKPGTQTWEPSELPEKDVVLACSSRFFEEVHSLYWLYSLEDFHARLEATYSDAHTQQTSSWLCSLHSIVALGVLCIPLVDGSPNEQLAHCSLETAKLLTLKAIDEADLDSVRALILLALALQANGYTNSAYLHTGIAIRIAFSLGLHLDKYPTKHGLVSRENARRLWWTLFLFDQDVSLQVGKPCMAGLSTVCQWQPSLPSEQVVSPGSYTPQAYLGQCVSLARLTKDNRHKLYTGPIQAGQRLSLSDFEDAMQSLQKWLDNVPPHLSTTAPVPPLHRRPVAMLHLRYWSAVILVTRPFLLCSLLRAKELDGTPKQRHFDRFARICVSAAEASLGIFEGMAHGVLSSLVLVDFFFALQVLQVLMVASSLSSPSVNYQNLVRRCVNSLKTIGAFGYPKHMLPEPLFQAQKFALLDGGREGDLPSSPGPFCSPATTAVEGGMETDSTRTTELYDEYANRHPFLSDFYLFDGGDEFMEQLMDISVTFPTEA</sequence>
<dbReference type="EMBL" id="MU839051">
    <property type="protein sequence ID" value="KAK1761783.1"/>
    <property type="molecule type" value="Genomic_DNA"/>
</dbReference>
<dbReference type="CDD" id="cd12148">
    <property type="entry name" value="fungal_TF_MHR"/>
    <property type="match status" value="1"/>
</dbReference>
<protein>
    <submittedName>
        <fullName evidence="8">Fungal-specific transcription factor domain-containing protein</fullName>
    </submittedName>
</protein>
<dbReference type="SMART" id="SM00066">
    <property type="entry name" value="GAL4"/>
    <property type="match status" value="1"/>
</dbReference>
<dbReference type="PANTHER" id="PTHR47424">
    <property type="entry name" value="REGULATORY PROTEIN GAL4"/>
    <property type="match status" value="1"/>
</dbReference>
<keyword evidence="4" id="KW-0804">Transcription</keyword>
<keyword evidence="5" id="KW-0539">Nucleus</keyword>
<keyword evidence="1" id="KW-0479">Metal-binding</keyword>
<feature type="compositionally biased region" description="Low complexity" evidence="6">
    <location>
        <begin position="106"/>
        <end position="115"/>
    </location>
</feature>
<name>A0AAJ0BNX9_9PEZI</name>
<evidence type="ECO:0000256" key="1">
    <source>
        <dbReference type="ARBA" id="ARBA00022723"/>
    </source>
</evidence>
<dbReference type="InterPro" id="IPR001138">
    <property type="entry name" value="Zn2Cys6_DnaBD"/>
</dbReference>
<dbReference type="PROSITE" id="PS50048">
    <property type="entry name" value="ZN2_CY6_FUNGAL_2"/>
    <property type="match status" value="1"/>
</dbReference>
<dbReference type="GeneID" id="85315790"/>
<dbReference type="CDD" id="cd00067">
    <property type="entry name" value="GAL4"/>
    <property type="match status" value="1"/>
</dbReference>
<organism evidence="8 9">
    <name type="scientific">Phialemonium atrogriseum</name>
    <dbReference type="NCBI Taxonomy" id="1093897"/>
    <lineage>
        <taxon>Eukaryota</taxon>
        <taxon>Fungi</taxon>
        <taxon>Dikarya</taxon>
        <taxon>Ascomycota</taxon>
        <taxon>Pezizomycotina</taxon>
        <taxon>Sordariomycetes</taxon>
        <taxon>Sordariomycetidae</taxon>
        <taxon>Cephalothecales</taxon>
        <taxon>Cephalothecaceae</taxon>
        <taxon>Phialemonium</taxon>
    </lineage>
</organism>
<dbReference type="GO" id="GO:0006351">
    <property type="term" value="P:DNA-templated transcription"/>
    <property type="evidence" value="ECO:0007669"/>
    <property type="project" value="InterPro"/>
</dbReference>
<comment type="caution">
    <text evidence="8">The sequence shown here is derived from an EMBL/GenBank/DDBJ whole genome shotgun (WGS) entry which is preliminary data.</text>
</comment>
<reference evidence="8" key="1">
    <citation type="submission" date="2023-06" db="EMBL/GenBank/DDBJ databases">
        <title>Genome-scale phylogeny and comparative genomics of the fungal order Sordariales.</title>
        <authorList>
            <consortium name="Lawrence Berkeley National Laboratory"/>
            <person name="Hensen N."/>
            <person name="Bonometti L."/>
            <person name="Westerberg I."/>
            <person name="Brannstrom I.O."/>
            <person name="Guillou S."/>
            <person name="Cros-Aarteil S."/>
            <person name="Calhoun S."/>
            <person name="Haridas S."/>
            <person name="Kuo A."/>
            <person name="Mondo S."/>
            <person name="Pangilinan J."/>
            <person name="Riley R."/>
            <person name="Labutti K."/>
            <person name="Andreopoulos B."/>
            <person name="Lipzen A."/>
            <person name="Chen C."/>
            <person name="Yanf M."/>
            <person name="Daum C."/>
            <person name="Ng V."/>
            <person name="Clum A."/>
            <person name="Steindorff A."/>
            <person name="Ohm R."/>
            <person name="Martin F."/>
            <person name="Silar P."/>
            <person name="Natvig D."/>
            <person name="Lalanne C."/>
            <person name="Gautier V."/>
            <person name="Ament-Velasquez S.L."/>
            <person name="Kruys A."/>
            <person name="Hutchinson M.I."/>
            <person name="Powell A.J."/>
            <person name="Barry K."/>
            <person name="Miller A.N."/>
            <person name="Grigoriev I.V."/>
            <person name="Debuchy R."/>
            <person name="Gladieux P."/>
            <person name="Thoren M.H."/>
            <person name="Johannesson H."/>
        </authorList>
    </citation>
    <scope>NUCLEOTIDE SEQUENCE</scope>
    <source>
        <strain evidence="8">8032-3</strain>
    </source>
</reference>
<dbReference type="GO" id="GO:0008270">
    <property type="term" value="F:zinc ion binding"/>
    <property type="evidence" value="ECO:0007669"/>
    <property type="project" value="InterPro"/>
</dbReference>
<dbReference type="InterPro" id="IPR007219">
    <property type="entry name" value="XnlR_reg_dom"/>
</dbReference>
<keyword evidence="9" id="KW-1185">Reference proteome</keyword>
<dbReference type="Pfam" id="PF00172">
    <property type="entry name" value="Zn_clus"/>
    <property type="match status" value="1"/>
</dbReference>
<feature type="region of interest" description="Disordered" evidence="6">
    <location>
        <begin position="98"/>
        <end position="133"/>
    </location>
</feature>
<dbReference type="RefSeq" id="XP_060277996.1">
    <property type="nucleotide sequence ID" value="XM_060432603.1"/>
</dbReference>
<dbReference type="PROSITE" id="PS00463">
    <property type="entry name" value="ZN2_CY6_FUNGAL_1"/>
    <property type="match status" value="1"/>
</dbReference>
<evidence type="ECO:0000256" key="3">
    <source>
        <dbReference type="ARBA" id="ARBA00023125"/>
    </source>
</evidence>
<evidence type="ECO:0000256" key="4">
    <source>
        <dbReference type="ARBA" id="ARBA00023163"/>
    </source>
</evidence>
<dbReference type="GO" id="GO:0005634">
    <property type="term" value="C:nucleus"/>
    <property type="evidence" value="ECO:0007669"/>
    <property type="project" value="TreeGrafter"/>
</dbReference>
<keyword evidence="3" id="KW-0238">DNA-binding</keyword>
<dbReference type="Pfam" id="PF04082">
    <property type="entry name" value="Fungal_trans"/>
    <property type="match status" value="1"/>
</dbReference>
<feature type="domain" description="Zn(2)-C6 fungal-type" evidence="7">
    <location>
        <begin position="20"/>
        <end position="51"/>
    </location>
</feature>
<evidence type="ECO:0000256" key="2">
    <source>
        <dbReference type="ARBA" id="ARBA00023015"/>
    </source>
</evidence>
<accession>A0AAJ0BNX9</accession>
<dbReference type="Proteomes" id="UP001244011">
    <property type="component" value="Unassembled WGS sequence"/>
</dbReference>
<proteinExistence type="predicted"/>
<dbReference type="AlphaFoldDB" id="A0AAJ0BNX9"/>
<dbReference type="SUPFAM" id="SSF57701">
    <property type="entry name" value="Zn2/Cys6 DNA-binding domain"/>
    <property type="match status" value="1"/>
</dbReference>
<dbReference type="GO" id="GO:0000981">
    <property type="term" value="F:DNA-binding transcription factor activity, RNA polymerase II-specific"/>
    <property type="evidence" value="ECO:0007669"/>
    <property type="project" value="InterPro"/>
</dbReference>
<keyword evidence="2" id="KW-0805">Transcription regulation</keyword>